<keyword evidence="2" id="KW-1185">Reference proteome</keyword>
<proteinExistence type="predicted"/>
<reference evidence="1" key="1">
    <citation type="submission" date="2021-02" db="EMBL/GenBank/DDBJ databases">
        <title>Salinimicrobium sp. nov. isolated from seawater in Tongyeong, Republic of Korea.</title>
        <authorList>
            <person name="Lee S.-J."/>
        </authorList>
    </citation>
    <scope>NUCLEOTIDE SEQUENCE</scope>
    <source>
        <strain evidence="1">HN-2-9-2</strain>
    </source>
</reference>
<dbReference type="RefSeq" id="WP_265162713.1">
    <property type="nucleotide sequence ID" value="NZ_CP069620.1"/>
</dbReference>
<evidence type="ECO:0000313" key="1">
    <source>
        <dbReference type="EMBL" id="UZH54397.1"/>
    </source>
</evidence>
<dbReference type="Proteomes" id="UP001163981">
    <property type="component" value="Chromosome"/>
</dbReference>
<accession>A0ABY6NNF1</accession>
<evidence type="ECO:0000313" key="2">
    <source>
        <dbReference type="Proteomes" id="UP001163981"/>
    </source>
</evidence>
<dbReference type="EMBL" id="CP069620">
    <property type="protein sequence ID" value="UZH54397.1"/>
    <property type="molecule type" value="Genomic_DNA"/>
</dbReference>
<name>A0ABY6NNF1_9FLAO</name>
<protein>
    <submittedName>
        <fullName evidence="1">Uncharacterized protein</fullName>
    </submittedName>
</protein>
<gene>
    <name evidence="1" type="ORF">JRG66_10410</name>
</gene>
<organism evidence="1 2">
    <name type="scientific">Salinimicrobium tongyeongense</name>
    <dbReference type="NCBI Taxonomy" id="2809707"/>
    <lineage>
        <taxon>Bacteria</taxon>
        <taxon>Pseudomonadati</taxon>
        <taxon>Bacteroidota</taxon>
        <taxon>Flavobacteriia</taxon>
        <taxon>Flavobacteriales</taxon>
        <taxon>Flavobacteriaceae</taxon>
        <taxon>Salinimicrobium</taxon>
    </lineage>
</organism>
<sequence>MNSEEKLGAKEVSTRFKKSRITHNEVQRKDWGYTDQYRRMMQRDSRKKAESNKEG</sequence>